<reference evidence="3" key="1">
    <citation type="submission" date="2024-02" db="EMBL/GenBank/DDBJ databases">
        <title>Sediminibacterium planktonica sp. nov. and Sediminibacterium longus sp. nov., isolated from surface lake and river water.</title>
        <authorList>
            <person name="Watanabe K."/>
            <person name="Takemine S."/>
            <person name="Ishii Y."/>
            <person name="Ogata Y."/>
            <person name="Shindo C."/>
            <person name="Suda W."/>
        </authorList>
    </citation>
    <scope>NUCLEOTIDE SEQUENCE</scope>
    <source>
        <strain evidence="3">KACHI17</strain>
    </source>
</reference>
<keyword evidence="1" id="KW-0732">Signal</keyword>
<organism evidence="3">
    <name type="scientific">Sediminibacterium sp. KACHI17</name>
    <dbReference type="NCBI Taxonomy" id="1751071"/>
    <lineage>
        <taxon>Bacteria</taxon>
        <taxon>Pseudomonadati</taxon>
        <taxon>Bacteroidota</taxon>
        <taxon>Chitinophagia</taxon>
        <taxon>Chitinophagales</taxon>
        <taxon>Chitinophagaceae</taxon>
        <taxon>Sediminibacterium</taxon>
    </lineage>
</organism>
<evidence type="ECO:0000313" key="3">
    <source>
        <dbReference type="EMBL" id="BFG71272.1"/>
    </source>
</evidence>
<feature type="chain" id="PRO_5043501837" evidence="1">
    <location>
        <begin position="24"/>
        <end position="218"/>
    </location>
</feature>
<dbReference type="InterPro" id="IPR021255">
    <property type="entry name" value="DUF2807"/>
</dbReference>
<dbReference type="Gene3D" id="2.160.20.120">
    <property type="match status" value="1"/>
</dbReference>
<proteinExistence type="predicted"/>
<accession>A0AAT9GKX0</accession>
<feature type="domain" description="Putative auto-transporter adhesin head GIN" evidence="2">
    <location>
        <begin position="39"/>
        <end position="202"/>
    </location>
</feature>
<feature type="signal peptide" evidence="1">
    <location>
        <begin position="1"/>
        <end position="23"/>
    </location>
</feature>
<protein>
    <submittedName>
        <fullName evidence="3">Head GIN domain-containing protein</fullName>
    </submittedName>
</protein>
<evidence type="ECO:0000256" key="1">
    <source>
        <dbReference type="SAM" id="SignalP"/>
    </source>
</evidence>
<dbReference type="PROSITE" id="PS51257">
    <property type="entry name" value="PROKAR_LIPOPROTEIN"/>
    <property type="match status" value="1"/>
</dbReference>
<dbReference type="EMBL" id="AP029612">
    <property type="protein sequence ID" value="BFG71272.1"/>
    <property type="molecule type" value="Genomic_DNA"/>
</dbReference>
<evidence type="ECO:0000259" key="2">
    <source>
        <dbReference type="Pfam" id="PF10988"/>
    </source>
</evidence>
<name>A0AAT9GKX0_9BACT</name>
<dbReference type="AlphaFoldDB" id="A0AAT9GKX0"/>
<dbReference type="PANTHER" id="PTHR39200:SF1">
    <property type="entry name" value="AUTO-TRANSPORTER ADHESIN HEAD GIN DOMAIN-CONTAINING PROTEIN-RELATED"/>
    <property type="match status" value="1"/>
</dbReference>
<dbReference type="PANTHER" id="PTHR39200">
    <property type="entry name" value="HYPOTHETICAL EXPORTED PROTEIN"/>
    <property type="match status" value="1"/>
</dbReference>
<sequence length="218" mass="23323">MQQNKWIIGLCSLLILFSSCTKSITGEGPTATQIRSVANFSKIKLNGSGDVEIVPSNTQQVIISGYTNLLEVYESKVQNGELLLGYESRKNIRNDNIKVRIETPDIRGVNINGSGDVVINGFLQGTDLTTLINGSGRIRIQSSAFNSTSYNINGSGDIFAAVIPSKNTEANITGSGFIELNCSQNLKIRISGSGTIDYYGNPPATDIAISGSGVVRKK</sequence>
<dbReference type="Pfam" id="PF10988">
    <property type="entry name" value="DUF2807"/>
    <property type="match status" value="1"/>
</dbReference>
<dbReference type="RefSeq" id="WP_353548907.1">
    <property type="nucleotide sequence ID" value="NZ_AP029612.1"/>
</dbReference>
<gene>
    <name evidence="3" type="ORF">KACHI17_21530</name>
</gene>